<evidence type="ECO:0000256" key="2">
    <source>
        <dbReference type="SAM" id="SignalP"/>
    </source>
</evidence>
<evidence type="ECO:0000313" key="3">
    <source>
        <dbReference type="EMBL" id="TKI81331.1"/>
    </source>
</evidence>
<keyword evidence="1 2" id="KW-0732">Signal</keyword>
<protein>
    <submittedName>
        <fullName evidence="3">Beta-channel forming cytolysin</fullName>
    </submittedName>
</protein>
<organism evidence="3 4">
    <name type="scientific">Bacillus cereus</name>
    <dbReference type="NCBI Taxonomy" id="1396"/>
    <lineage>
        <taxon>Bacteria</taxon>
        <taxon>Bacillati</taxon>
        <taxon>Bacillota</taxon>
        <taxon>Bacilli</taxon>
        <taxon>Bacillales</taxon>
        <taxon>Bacillaceae</taxon>
        <taxon>Bacillus</taxon>
        <taxon>Bacillus cereus group</taxon>
    </lineage>
</organism>
<feature type="non-terminal residue" evidence="3">
    <location>
        <position position="71"/>
    </location>
</feature>
<comment type="caution">
    <text evidence="3">The sequence shown here is derived from an EMBL/GenBank/DDBJ whole genome shotgun (WGS) entry which is preliminary data.</text>
</comment>
<dbReference type="InterPro" id="IPR036435">
    <property type="entry name" value="Leukocidin/porin_MspA_sf"/>
</dbReference>
<gene>
    <name evidence="3" type="ORF">FC695_42935</name>
</gene>
<name>A0A9X8ZYU5_BACCE</name>
<reference evidence="3 4" key="1">
    <citation type="journal article" date="2019" name="Environ. Microbiol.">
        <title>An active ?-lactamase is a part of an orchestrated cell wall stress resistance network of Bacillus subtilis and related rhizosphere species.</title>
        <authorList>
            <person name="Bucher T."/>
            <person name="Keren-Paz A."/>
            <person name="Hausser J."/>
            <person name="Olender T."/>
            <person name="Cytryn E."/>
            <person name="Kolodkin-Gal I."/>
        </authorList>
    </citation>
    <scope>NUCLEOTIDE SEQUENCE [LARGE SCALE GENOMIC DNA]</scope>
    <source>
        <strain evidence="3 4">I32</strain>
    </source>
</reference>
<dbReference type="AlphaFoldDB" id="A0A9X8ZYU5"/>
<evidence type="ECO:0000256" key="1">
    <source>
        <dbReference type="ARBA" id="ARBA00022729"/>
    </source>
</evidence>
<dbReference type="EMBL" id="SZOH01005047">
    <property type="protein sequence ID" value="TKI81331.1"/>
    <property type="molecule type" value="Genomic_DNA"/>
</dbReference>
<feature type="chain" id="PRO_5040941628" evidence="2">
    <location>
        <begin position="32"/>
        <end position="71"/>
    </location>
</feature>
<dbReference type="Gene3D" id="2.70.240.10">
    <property type="entry name" value="Leukocidin/porin MspA"/>
    <property type="match status" value="1"/>
</dbReference>
<accession>A0A9X8ZYU5</accession>
<dbReference type="SUPFAM" id="SSF56959">
    <property type="entry name" value="Leukocidin-like"/>
    <property type="match status" value="1"/>
</dbReference>
<sequence>MKRSKTYLKCLALSAVFASSAVTLSTPAAYAQTTSQVVTDIGQNAKTHTSYNTFNNDQADNMTMSLKVTFI</sequence>
<proteinExistence type="predicted"/>
<dbReference type="Proteomes" id="UP000308444">
    <property type="component" value="Unassembled WGS sequence"/>
</dbReference>
<feature type="signal peptide" evidence="2">
    <location>
        <begin position="1"/>
        <end position="31"/>
    </location>
</feature>
<evidence type="ECO:0000313" key="4">
    <source>
        <dbReference type="Proteomes" id="UP000308444"/>
    </source>
</evidence>